<gene>
    <name evidence="1" type="ORF">ACFP90_04855</name>
</gene>
<comment type="caution">
    <text evidence="1">The sequence shown here is derived from an EMBL/GenBank/DDBJ whole genome shotgun (WGS) entry which is preliminary data.</text>
</comment>
<evidence type="ECO:0000313" key="1">
    <source>
        <dbReference type="EMBL" id="MFC6659767.1"/>
    </source>
</evidence>
<dbReference type="InterPro" id="IPR007815">
    <property type="entry name" value="Emycin_Estase"/>
</dbReference>
<dbReference type="Pfam" id="PF05139">
    <property type="entry name" value="Erythro_esteras"/>
    <property type="match status" value="1"/>
</dbReference>
<dbReference type="Gene3D" id="3.30.1870.10">
    <property type="entry name" value="EreA-like, domain 2"/>
    <property type="match status" value="1"/>
</dbReference>
<dbReference type="InterPro" id="IPR052036">
    <property type="entry name" value="Hydrolase/PRTase-associated"/>
</dbReference>
<organism evidence="1 2">
    <name type="scientific">Deinococcus multiflagellatus</name>
    <dbReference type="NCBI Taxonomy" id="1656887"/>
    <lineage>
        <taxon>Bacteria</taxon>
        <taxon>Thermotogati</taxon>
        <taxon>Deinococcota</taxon>
        <taxon>Deinococci</taxon>
        <taxon>Deinococcales</taxon>
        <taxon>Deinococcaceae</taxon>
        <taxon>Deinococcus</taxon>
    </lineage>
</organism>
<dbReference type="InterPro" id="IPR014622">
    <property type="entry name" value="UCP036794_erythomycin"/>
</dbReference>
<dbReference type="PANTHER" id="PTHR31299">
    <property type="entry name" value="ESTERASE, PUTATIVE (AFU_ORTHOLOGUE AFUA_1G05850)-RELATED"/>
    <property type="match status" value="1"/>
</dbReference>
<dbReference type="PIRSF" id="PIRSF036794">
    <property type="entry name" value="UCP_erythr_ester"/>
    <property type="match status" value="1"/>
</dbReference>
<name>A0ABW1ZJP8_9DEIO</name>
<dbReference type="Gene3D" id="3.40.1660.10">
    <property type="entry name" value="EreA-like (biosynthetic domain)"/>
    <property type="match status" value="1"/>
</dbReference>
<dbReference type="RefSeq" id="WP_224603715.1">
    <property type="nucleotide sequence ID" value="NZ_JAIQXV010000001.1"/>
</dbReference>
<proteinExistence type="predicted"/>
<reference evidence="2" key="1">
    <citation type="journal article" date="2019" name="Int. J. Syst. Evol. Microbiol.">
        <title>The Global Catalogue of Microorganisms (GCM) 10K type strain sequencing project: providing services to taxonomists for standard genome sequencing and annotation.</title>
        <authorList>
            <consortium name="The Broad Institute Genomics Platform"/>
            <consortium name="The Broad Institute Genome Sequencing Center for Infectious Disease"/>
            <person name="Wu L."/>
            <person name="Ma J."/>
        </authorList>
    </citation>
    <scope>NUCLEOTIDE SEQUENCE [LARGE SCALE GENOMIC DNA]</scope>
    <source>
        <strain evidence="2">CCUG 63830</strain>
    </source>
</reference>
<evidence type="ECO:0000313" key="2">
    <source>
        <dbReference type="Proteomes" id="UP001596317"/>
    </source>
</evidence>
<dbReference type="CDD" id="cd14728">
    <property type="entry name" value="Ere-like"/>
    <property type="match status" value="1"/>
</dbReference>
<dbReference type="Proteomes" id="UP001596317">
    <property type="component" value="Unassembled WGS sequence"/>
</dbReference>
<dbReference type="Gene3D" id="1.20.1440.30">
    <property type="entry name" value="Biosynthetic Protein domain"/>
    <property type="match status" value="1"/>
</dbReference>
<sequence>MTSALPGLHPLSEPGAYDALLARMGARRFVLIGEASHGTHEFYRERAALTRRLIEDHGFTAVAVEADWPDAYRVNRYVRGQNGDHSAAQALGDFGRFPRWMWRNEDVRDFVTWLRGHNERRPQAQAGFYGIDLYSLHRSMDAVVAYLDGVDPAAAQRARQRYSCFEPYGDDPQSYGLATAYGVDEPCEDEAVAQLLELQRREAQTHGPDLLAGDDLFYAEQNARLALNAERYYREMFRGRLDTWNLRDTHMADTVDALAEHQRAQGLEPRIVVWAHNSHLGDARATEVSWRQGQENLGQYLRERHPGQTFILGQSTHSGEVLAADDWGQPGRVKGVRPALAGSVEAALHDLGVGDFWLDLQGEVPEALQAERLQRFIGVIYRPGTERQSHYYHTRLPEQYDALLYLDQTAALVPLDAGSGSDEGELPDTYPSGQ</sequence>
<keyword evidence="2" id="KW-1185">Reference proteome</keyword>
<dbReference type="EMBL" id="JBHSWB010000001">
    <property type="protein sequence ID" value="MFC6659767.1"/>
    <property type="molecule type" value="Genomic_DNA"/>
</dbReference>
<accession>A0ABW1ZJP8</accession>
<protein>
    <submittedName>
        <fullName evidence="1">Erythromycin esterase family protein</fullName>
    </submittedName>
</protein>
<dbReference type="PANTHER" id="PTHR31299:SF0">
    <property type="entry name" value="ESTERASE, PUTATIVE (AFU_ORTHOLOGUE AFUA_1G05850)-RELATED"/>
    <property type="match status" value="1"/>
</dbReference>
<dbReference type="SUPFAM" id="SSF159501">
    <property type="entry name" value="EreA/ChaN-like"/>
    <property type="match status" value="1"/>
</dbReference>